<dbReference type="Gene3D" id="3.80.10.10">
    <property type="entry name" value="Ribonuclease Inhibitor"/>
    <property type="match status" value="1"/>
</dbReference>
<dbReference type="SUPFAM" id="SSF52058">
    <property type="entry name" value="L domain-like"/>
    <property type="match status" value="1"/>
</dbReference>
<keyword evidence="11" id="KW-1015">Disulfide bond</keyword>
<evidence type="ECO:0000256" key="9">
    <source>
        <dbReference type="ARBA" id="ARBA00023065"/>
    </source>
</evidence>
<keyword evidence="7" id="KW-0677">Repeat</keyword>
<evidence type="ECO:0000256" key="1">
    <source>
        <dbReference type="ARBA" id="ARBA00004162"/>
    </source>
</evidence>
<keyword evidence="8" id="KW-1133">Transmembrane helix</keyword>
<evidence type="ECO:0000256" key="7">
    <source>
        <dbReference type="ARBA" id="ARBA00022737"/>
    </source>
</evidence>
<keyword evidence="4" id="KW-0433">Leucine-rich repeat</keyword>
<accession>A0A0G4IMH2</accession>
<keyword evidence="10" id="KW-0472">Membrane</keyword>
<evidence type="ECO:0000256" key="3">
    <source>
        <dbReference type="ARBA" id="ARBA00022475"/>
    </source>
</evidence>
<dbReference type="InterPro" id="IPR051432">
    <property type="entry name" value="KCNMA1_auxiliary"/>
</dbReference>
<name>A0A0G4IMH2_PLABS</name>
<dbReference type="GO" id="GO:0005886">
    <property type="term" value="C:plasma membrane"/>
    <property type="evidence" value="ECO:0007669"/>
    <property type="project" value="UniProtKB-SubCell"/>
</dbReference>
<organism evidence="13 14">
    <name type="scientific">Plasmodiophora brassicae</name>
    <name type="common">Clubroot disease agent</name>
    <dbReference type="NCBI Taxonomy" id="37360"/>
    <lineage>
        <taxon>Eukaryota</taxon>
        <taxon>Sar</taxon>
        <taxon>Rhizaria</taxon>
        <taxon>Endomyxa</taxon>
        <taxon>Phytomyxea</taxon>
        <taxon>Plasmodiophorida</taxon>
        <taxon>Plasmodiophoridae</taxon>
        <taxon>Plasmodiophora</taxon>
    </lineage>
</organism>
<dbReference type="InterPro" id="IPR032675">
    <property type="entry name" value="LRR_dom_sf"/>
</dbReference>
<keyword evidence="3" id="KW-1003">Cell membrane</keyword>
<evidence type="ECO:0000256" key="4">
    <source>
        <dbReference type="ARBA" id="ARBA00022614"/>
    </source>
</evidence>
<evidence type="ECO:0000256" key="2">
    <source>
        <dbReference type="ARBA" id="ARBA00022448"/>
    </source>
</evidence>
<sequence length="136" mass="14593">MPADTFRVLTALQYLSINSNKLSTFPAAVTGLTKLTTLSLSSNQITQVPSGSFVNMTSLATLMIDGNPITWLPPGIFSGTRLTNSSMYAFRPVIKKHGKGLLCRALSQILASVVNVCPARVQIRLKASLQVADVEV</sequence>
<keyword evidence="9" id="KW-0406">Ion transport</keyword>
<proteinExistence type="predicted"/>
<dbReference type="SMART" id="SM00369">
    <property type="entry name" value="LRR_TYP"/>
    <property type="match status" value="3"/>
</dbReference>
<evidence type="ECO:0000256" key="8">
    <source>
        <dbReference type="ARBA" id="ARBA00022989"/>
    </source>
</evidence>
<evidence type="ECO:0000313" key="14">
    <source>
        <dbReference type="Proteomes" id="UP000039324"/>
    </source>
</evidence>
<dbReference type="OrthoDB" id="676979at2759"/>
<keyword evidence="12" id="KW-0407">Ion channel</keyword>
<dbReference type="InterPro" id="IPR003591">
    <property type="entry name" value="Leu-rich_rpt_typical-subtyp"/>
</dbReference>
<gene>
    <name evidence="13" type="ORF">PBRA_005044</name>
</gene>
<dbReference type="PROSITE" id="PS51450">
    <property type="entry name" value="LRR"/>
    <property type="match status" value="1"/>
</dbReference>
<evidence type="ECO:0000256" key="11">
    <source>
        <dbReference type="ARBA" id="ARBA00023157"/>
    </source>
</evidence>
<keyword evidence="5" id="KW-0812">Transmembrane</keyword>
<protein>
    <submittedName>
        <fullName evidence="13">Uncharacterized protein</fullName>
    </submittedName>
</protein>
<reference evidence="13 14" key="1">
    <citation type="submission" date="2015-02" db="EMBL/GenBank/DDBJ databases">
        <authorList>
            <person name="Chooi Y.-H."/>
        </authorList>
    </citation>
    <scope>NUCLEOTIDE SEQUENCE [LARGE SCALE GENOMIC DNA]</scope>
    <source>
        <strain evidence="13">E3</strain>
    </source>
</reference>
<keyword evidence="14" id="KW-1185">Reference proteome</keyword>
<evidence type="ECO:0000256" key="5">
    <source>
        <dbReference type="ARBA" id="ARBA00022692"/>
    </source>
</evidence>
<dbReference type="InterPro" id="IPR001611">
    <property type="entry name" value="Leu-rich_rpt"/>
</dbReference>
<evidence type="ECO:0000256" key="6">
    <source>
        <dbReference type="ARBA" id="ARBA00022729"/>
    </source>
</evidence>
<dbReference type="PANTHER" id="PTHR46473:SF10">
    <property type="entry name" value="LD45603P-RELATED"/>
    <property type="match status" value="1"/>
</dbReference>
<dbReference type="PANTHER" id="PTHR46473">
    <property type="entry name" value="GH08155P"/>
    <property type="match status" value="1"/>
</dbReference>
<dbReference type="Proteomes" id="UP000039324">
    <property type="component" value="Unassembled WGS sequence"/>
</dbReference>
<dbReference type="AlphaFoldDB" id="A0A0G4IMH2"/>
<evidence type="ECO:0000313" key="13">
    <source>
        <dbReference type="EMBL" id="CEO96373.1"/>
    </source>
</evidence>
<keyword evidence="2" id="KW-0813">Transport</keyword>
<dbReference type="Pfam" id="PF13855">
    <property type="entry name" value="LRR_8"/>
    <property type="match status" value="1"/>
</dbReference>
<keyword evidence="6" id="KW-0732">Signal</keyword>
<dbReference type="STRING" id="37360.A0A0G4IMH2"/>
<comment type="subcellular location">
    <subcellularLocation>
        <location evidence="1">Cell membrane</location>
        <topology evidence="1">Single-pass membrane protein</topology>
    </subcellularLocation>
</comment>
<evidence type="ECO:0000256" key="10">
    <source>
        <dbReference type="ARBA" id="ARBA00023136"/>
    </source>
</evidence>
<evidence type="ECO:0000256" key="12">
    <source>
        <dbReference type="ARBA" id="ARBA00023303"/>
    </source>
</evidence>
<dbReference type="EMBL" id="CDSF01000057">
    <property type="protein sequence ID" value="CEO96373.1"/>
    <property type="molecule type" value="Genomic_DNA"/>
</dbReference>
<dbReference type="GO" id="GO:0034220">
    <property type="term" value="P:monoatomic ion transmembrane transport"/>
    <property type="evidence" value="ECO:0007669"/>
    <property type="project" value="UniProtKB-KW"/>
</dbReference>